<evidence type="ECO:0000313" key="2">
    <source>
        <dbReference type="Proteomes" id="UP001145742"/>
    </source>
</evidence>
<gene>
    <name evidence="1" type="ORF">WISP_133541</name>
</gene>
<proteinExistence type="predicted"/>
<comment type="caution">
    <text evidence="1">The sequence shown here is derived from an EMBL/GenBank/DDBJ whole genome shotgun (WGS) entry which is preliminary data.</text>
</comment>
<protein>
    <recommendedName>
        <fullName evidence="3">Rna-directed dna polymerase from mobile element jockey-like</fullName>
    </recommendedName>
</protein>
<dbReference type="Proteomes" id="UP001145742">
    <property type="component" value="Unassembled WGS sequence"/>
</dbReference>
<evidence type="ECO:0000313" key="1">
    <source>
        <dbReference type="EMBL" id="KAJ7406477.1"/>
    </source>
</evidence>
<accession>A0ABQ9CU92</accession>
<dbReference type="EMBL" id="WHWB01034647">
    <property type="protein sequence ID" value="KAJ7406477.1"/>
    <property type="molecule type" value="Genomic_DNA"/>
</dbReference>
<name>A0ABQ9CU92_9PASS</name>
<sequence length="83" mass="9488">MDSLKDNTSESCAAIQKDLGRMERWAEKNCFKFSTGKCRVLHVEKSNPRHQDRLGSDLLKSDLGVLVDKKSMTQQCLYAHEDD</sequence>
<evidence type="ECO:0008006" key="3">
    <source>
        <dbReference type="Google" id="ProtNLM"/>
    </source>
</evidence>
<organism evidence="1 2">
    <name type="scientific">Willisornis vidua</name>
    <name type="common">Xingu scale-backed antbird</name>
    <dbReference type="NCBI Taxonomy" id="1566151"/>
    <lineage>
        <taxon>Eukaryota</taxon>
        <taxon>Metazoa</taxon>
        <taxon>Chordata</taxon>
        <taxon>Craniata</taxon>
        <taxon>Vertebrata</taxon>
        <taxon>Euteleostomi</taxon>
        <taxon>Archelosauria</taxon>
        <taxon>Archosauria</taxon>
        <taxon>Dinosauria</taxon>
        <taxon>Saurischia</taxon>
        <taxon>Theropoda</taxon>
        <taxon>Coelurosauria</taxon>
        <taxon>Aves</taxon>
        <taxon>Neognathae</taxon>
        <taxon>Neoaves</taxon>
        <taxon>Telluraves</taxon>
        <taxon>Australaves</taxon>
        <taxon>Passeriformes</taxon>
        <taxon>Thamnophilidae</taxon>
        <taxon>Willisornis</taxon>
    </lineage>
</organism>
<reference evidence="1" key="1">
    <citation type="submission" date="2019-10" db="EMBL/GenBank/DDBJ databases">
        <authorList>
            <person name="Soares A.E.R."/>
            <person name="Aleixo A."/>
            <person name="Schneider P."/>
            <person name="Miyaki C.Y."/>
            <person name="Schneider M.P."/>
            <person name="Mello C."/>
            <person name="Vasconcelos A.T.R."/>
        </authorList>
    </citation>
    <scope>NUCLEOTIDE SEQUENCE</scope>
    <source>
        <tissue evidence="1">Muscle</tissue>
    </source>
</reference>
<keyword evidence="2" id="KW-1185">Reference proteome</keyword>